<dbReference type="AlphaFoldDB" id="A0A4Y9XJC6"/>
<sequence>MPILVQEYRTPFDAARGYSRISFFMIMRSLPRVFAAMARALLFELRSGVSGSPRQCVCRSREVLRFLPRIKPHVCGRFLCNNAGYCNLLVVLVRVSCAASVAHIIAAYINSNPSPGFRASVRASCKSRVVDAARGPPISPMRTGMTEAANAV</sequence>
<proteinExistence type="predicted"/>
<reference evidence="1 2" key="1">
    <citation type="submission" date="2019-02" db="EMBL/GenBank/DDBJ databases">
        <title>Genome sequencing of the rare red list fungi Dentipellis fragilis.</title>
        <authorList>
            <person name="Buettner E."/>
            <person name="Kellner H."/>
        </authorList>
    </citation>
    <scope>NUCLEOTIDE SEQUENCE [LARGE SCALE GENOMIC DNA]</scope>
    <source>
        <strain evidence="1 2">DSM 105465</strain>
    </source>
</reference>
<evidence type="ECO:0000313" key="2">
    <source>
        <dbReference type="Proteomes" id="UP000298327"/>
    </source>
</evidence>
<gene>
    <name evidence="1" type="ORF">EVG20_g11702</name>
</gene>
<name>A0A4Y9XJC6_9AGAM</name>
<comment type="caution">
    <text evidence="1">The sequence shown here is derived from an EMBL/GenBank/DDBJ whole genome shotgun (WGS) entry which is preliminary data.</text>
</comment>
<protein>
    <submittedName>
        <fullName evidence="1">Uncharacterized protein</fullName>
    </submittedName>
</protein>
<keyword evidence="2" id="KW-1185">Reference proteome</keyword>
<accession>A0A4Y9XJC6</accession>
<evidence type="ECO:0000313" key="1">
    <source>
        <dbReference type="EMBL" id="TFY50134.1"/>
    </source>
</evidence>
<dbReference type="Proteomes" id="UP000298327">
    <property type="component" value="Unassembled WGS sequence"/>
</dbReference>
<organism evidence="1 2">
    <name type="scientific">Dentipellis fragilis</name>
    <dbReference type="NCBI Taxonomy" id="205917"/>
    <lineage>
        <taxon>Eukaryota</taxon>
        <taxon>Fungi</taxon>
        <taxon>Dikarya</taxon>
        <taxon>Basidiomycota</taxon>
        <taxon>Agaricomycotina</taxon>
        <taxon>Agaricomycetes</taxon>
        <taxon>Russulales</taxon>
        <taxon>Hericiaceae</taxon>
        <taxon>Dentipellis</taxon>
    </lineage>
</organism>
<dbReference type="EMBL" id="SEOQ01001986">
    <property type="protein sequence ID" value="TFY50134.1"/>
    <property type="molecule type" value="Genomic_DNA"/>
</dbReference>